<dbReference type="InterPro" id="IPR045263">
    <property type="entry name" value="GLUT"/>
</dbReference>
<comment type="caution">
    <text evidence="11">The sequence shown here is derived from an EMBL/GenBank/DDBJ whole genome shotgun (WGS) entry which is preliminary data.</text>
</comment>
<protein>
    <submittedName>
        <fullName evidence="11">General substrate transporter</fullName>
    </submittedName>
</protein>
<evidence type="ECO:0000256" key="8">
    <source>
        <dbReference type="SAM" id="MobiDB-lite"/>
    </source>
</evidence>
<gene>
    <name evidence="11" type="ORF">DM01DRAFT_1324026</name>
</gene>
<feature type="transmembrane region" description="Helical" evidence="9">
    <location>
        <begin position="330"/>
        <end position="353"/>
    </location>
</feature>
<evidence type="ECO:0000256" key="7">
    <source>
        <dbReference type="RuleBase" id="RU003346"/>
    </source>
</evidence>
<dbReference type="Pfam" id="PF00083">
    <property type="entry name" value="Sugar_tr"/>
    <property type="match status" value="1"/>
</dbReference>
<comment type="similarity">
    <text evidence="2 7">Belongs to the major facilitator superfamily. Sugar transporter (TC 2.A.1.1) family.</text>
</comment>
<evidence type="ECO:0000256" key="2">
    <source>
        <dbReference type="ARBA" id="ARBA00010992"/>
    </source>
</evidence>
<feature type="compositionally biased region" description="Basic and acidic residues" evidence="8">
    <location>
        <begin position="446"/>
        <end position="457"/>
    </location>
</feature>
<name>A0A1X2GDQ7_9FUNG</name>
<dbReference type="OrthoDB" id="6612291at2759"/>
<dbReference type="PROSITE" id="PS50850">
    <property type="entry name" value="MFS"/>
    <property type="match status" value="1"/>
</dbReference>
<dbReference type="InterPro" id="IPR020846">
    <property type="entry name" value="MFS_dom"/>
</dbReference>
<evidence type="ECO:0000256" key="6">
    <source>
        <dbReference type="ARBA" id="ARBA00023136"/>
    </source>
</evidence>
<feature type="domain" description="Major facilitator superfamily (MFS) profile" evidence="10">
    <location>
        <begin position="1"/>
        <end position="418"/>
    </location>
</feature>
<feature type="transmembrane region" description="Helical" evidence="9">
    <location>
        <begin position="396"/>
        <end position="414"/>
    </location>
</feature>
<evidence type="ECO:0000256" key="5">
    <source>
        <dbReference type="ARBA" id="ARBA00022989"/>
    </source>
</evidence>
<feature type="transmembrane region" description="Helical" evidence="9">
    <location>
        <begin position="365"/>
        <end position="384"/>
    </location>
</feature>
<feature type="transmembrane region" description="Helical" evidence="9">
    <location>
        <begin position="58"/>
        <end position="78"/>
    </location>
</feature>
<dbReference type="InterPro" id="IPR036259">
    <property type="entry name" value="MFS_trans_sf"/>
</dbReference>
<evidence type="ECO:0000259" key="10">
    <source>
        <dbReference type="PROSITE" id="PS50850"/>
    </source>
</evidence>
<feature type="compositionally biased region" description="Polar residues" evidence="8">
    <location>
        <begin position="436"/>
        <end position="445"/>
    </location>
</feature>
<evidence type="ECO:0000256" key="4">
    <source>
        <dbReference type="ARBA" id="ARBA00022692"/>
    </source>
</evidence>
<dbReference type="Gene3D" id="1.20.1250.20">
    <property type="entry name" value="MFS general substrate transporter like domains"/>
    <property type="match status" value="1"/>
</dbReference>
<keyword evidence="3 7" id="KW-0813">Transport</keyword>
<evidence type="ECO:0000256" key="1">
    <source>
        <dbReference type="ARBA" id="ARBA00004141"/>
    </source>
</evidence>
<sequence>MPANTISKCQGGDSGGPLPPCLPMSPYTWGYTVAAYPIGGIVGSILSKFTNARYGRRINLMTACIWMIFGNLLSAVSVNVVMYAVGRAIVGLGAGMYGSANAIYIAEITTNKTRGALGSIFESFLNLAILLSQLSGRYANYDPVWRILWAVSSVLALVQFICLFLFTVETPRRLCMEKKYDEAAASLQKLRGNADIEEEFQQLLAARQREEENSGKQLSIWNIISGTDKFILWRTVIVMVCQGYNQAGGIGPLSVYSKNIFLGLFDGDDYMASNLVNANGSIKVAATFIAIFFVHKAGRKKLMMASLLGCTLGCVLLVIGAHGHALPGSIIGGALIFTGFYSFGCGTIPWFIAPELVPLRGLASATALGSASNWSMNFLFNIVWPHMNTGLGNNAFVVFCVINFVGFLFMLFFLPETTGKSLDSQCDDREKDTETTVESSASSQGENEKKQVEYVSN</sequence>
<dbReference type="PANTHER" id="PTHR23503:SF8">
    <property type="entry name" value="FACILITATED GLUCOSE TRANSPORTER PROTEIN 1"/>
    <property type="match status" value="1"/>
</dbReference>
<keyword evidence="12" id="KW-1185">Reference proteome</keyword>
<dbReference type="InterPro" id="IPR005829">
    <property type="entry name" value="Sugar_transporter_CS"/>
</dbReference>
<dbReference type="NCBIfam" id="TIGR00879">
    <property type="entry name" value="SP"/>
    <property type="match status" value="1"/>
</dbReference>
<evidence type="ECO:0000313" key="12">
    <source>
        <dbReference type="Proteomes" id="UP000242146"/>
    </source>
</evidence>
<organism evidence="11 12">
    <name type="scientific">Hesseltinella vesiculosa</name>
    <dbReference type="NCBI Taxonomy" id="101127"/>
    <lineage>
        <taxon>Eukaryota</taxon>
        <taxon>Fungi</taxon>
        <taxon>Fungi incertae sedis</taxon>
        <taxon>Mucoromycota</taxon>
        <taxon>Mucoromycotina</taxon>
        <taxon>Mucoromycetes</taxon>
        <taxon>Mucorales</taxon>
        <taxon>Cunninghamellaceae</taxon>
        <taxon>Hesseltinella</taxon>
    </lineage>
</organism>
<feature type="transmembrane region" description="Helical" evidence="9">
    <location>
        <begin position="27"/>
        <end position="46"/>
    </location>
</feature>
<reference evidence="11 12" key="1">
    <citation type="submission" date="2016-07" db="EMBL/GenBank/DDBJ databases">
        <title>Pervasive Adenine N6-methylation of Active Genes in Fungi.</title>
        <authorList>
            <consortium name="DOE Joint Genome Institute"/>
            <person name="Mondo S.J."/>
            <person name="Dannebaum R.O."/>
            <person name="Kuo R.C."/>
            <person name="Labutti K."/>
            <person name="Haridas S."/>
            <person name="Kuo A."/>
            <person name="Salamov A."/>
            <person name="Ahrendt S.R."/>
            <person name="Lipzen A."/>
            <person name="Sullivan W."/>
            <person name="Andreopoulos W.B."/>
            <person name="Clum A."/>
            <person name="Lindquist E."/>
            <person name="Daum C."/>
            <person name="Ramamoorthy G.K."/>
            <person name="Gryganskyi A."/>
            <person name="Culley D."/>
            <person name="Magnuson J.K."/>
            <person name="James T.Y."/>
            <person name="O'Malley M.A."/>
            <person name="Stajich J.E."/>
            <person name="Spatafora J.W."/>
            <person name="Visel A."/>
            <person name="Grigoriev I.V."/>
        </authorList>
    </citation>
    <scope>NUCLEOTIDE SEQUENCE [LARGE SCALE GENOMIC DNA]</scope>
    <source>
        <strain evidence="11 12">NRRL 3301</strain>
    </source>
</reference>
<dbReference type="SUPFAM" id="SSF103473">
    <property type="entry name" value="MFS general substrate transporter"/>
    <property type="match status" value="1"/>
</dbReference>
<dbReference type="GO" id="GO:0015149">
    <property type="term" value="F:hexose transmembrane transporter activity"/>
    <property type="evidence" value="ECO:0007669"/>
    <property type="project" value="TreeGrafter"/>
</dbReference>
<dbReference type="InterPro" id="IPR005828">
    <property type="entry name" value="MFS_sugar_transport-like"/>
</dbReference>
<evidence type="ECO:0000256" key="9">
    <source>
        <dbReference type="SAM" id="Phobius"/>
    </source>
</evidence>
<accession>A0A1X2GDQ7</accession>
<feature type="transmembrane region" description="Helical" evidence="9">
    <location>
        <begin position="147"/>
        <end position="168"/>
    </location>
</feature>
<feature type="transmembrane region" description="Helical" evidence="9">
    <location>
        <begin position="302"/>
        <end position="324"/>
    </location>
</feature>
<evidence type="ECO:0000256" key="3">
    <source>
        <dbReference type="ARBA" id="ARBA00022448"/>
    </source>
</evidence>
<evidence type="ECO:0000313" key="11">
    <source>
        <dbReference type="EMBL" id="ORX51561.1"/>
    </source>
</evidence>
<dbReference type="InterPro" id="IPR003663">
    <property type="entry name" value="Sugar/inositol_transpt"/>
</dbReference>
<keyword evidence="5 9" id="KW-1133">Transmembrane helix</keyword>
<keyword evidence="4 9" id="KW-0812">Transmembrane</keyword>
<feature type="transmembrane region" description="Helical" evidence="9">
    <location>
        <begin position="116"/>
        <end position="135"/>
    </location>
</feature>
<dbReference type="GO" id="GO:0016020">
    <property type="term" value="C:membrane"/>
    <property type="evidence" value="ECO:0007669"/>
    <property type="project" value="UniProtKB-SubCell"/>
</dbReference>
<dbReference type="Proteomes" id="UP000242146">
    <property type="component" value="Unassembled WGS sequence"/>
</dbReference>
<proteinExistence type="inferred from homology"/>
<keyword evidence="6 9" id="KW-0472">Membrane</keyword>
<dbReference type="AlphaFoldDB" id="A0A1X2GDQ7"/>
<dbReference type="PANTHER" id="PTHR23503">
    <property type="entry name" value="SOLUTE CARRIER FAMILY 2"/>
    <property type="match status" value="1"/>
</dbReference>
<feature type="transmembrane region" description="Helical" evidence="9">
    <location>
        <begin position="84"/>
        <end position="104"/>
    </location>
</feature>
<dbReference type="EMBL" id="MCGT01000020">
    <property type="protein sequence ID" value="ORX51561.1"/>
    <property type="molecule type" value="Genomic_DNA"/>
</dbReference>
<dbReference type="STRING" id="101127.A0A1X2GDQ7"/>
<dbReference type="PROSITE" id="PS00217">
    <property type="entry name" value="SUGAR_TRANSPORT_2"/>
    <property type="match status" value="1"/>
</dbReference>
<comment type="subcellular location">
    <subcellularLocation>
        <location evidence="1">Membrane</location>
        <topology evidence="1">Multi-pass membrane protein</topology>
    </subcellularLocation>
</comment>
<feature type="region of interest" description="Disordered" evidence="8">
    <location>
        <begin position="420"/>
        <end position="457"/>
    </location>
</feature>